<dbReference type="PANTHER" id="PTHR43124:SF3">
    <property type="entry name" value="CHLORAMPHENICOL EFFLUX PUMP RV0191"/>
    <property type="match status" value="1"/>
</dbReference>
<feature type="domain" description="Major facilitator superfamily (MFS) profile" evidence="8">
    <location>
        <begin position="5"/>
        <end position="374"/>
    </location>
</feature>
<comment type="subcellular location">
    <subcellularLocation>
        <location evidence="1">Cell membrane</location>
        <topology evidence="1">Multi-pass membrane protein</topology>
    </subcellularLocation>
</comment>
<feature type="transmembrane region" description="Helical" evidence="7">
    <location>
        <begin position="94"/>
        <end position="119"/>
    </location>
</feature>
<organism evidence="9 10">
    <name type="scientific">Pullulanibacillus pueri</name>
    <dbReference type="NCBI Taxonomy" id="1437324"/>
    <lineage>
        <taxon>Bacteria</taxon>
        <taxon>Bacillati</taxon>
        <taxon>Bacillota</taxon>
        <taxon>Bacilli</taxon>
        <taxon>Bacillales</taxon>
        <taxon>Sporolactobacillaceae</taxon>
        <taxon>Pullulanibacillus</taxon>
    </lineage>
</organism>
<feature type="transmembrane region" description="Helical" evidence="7">
    <location>
        <begin position="157"/>
        <end position="178"/>
    </location>
</feature>
<dbReference type="EMBL" id="BMFV01000026">
    <property type="protein sequence ID" value="GGH85280.1"/>
    <property type="molecule type" value="Genomic_DNA"/>
</dbReference>
<evidence type="ECO:0000313" key="10">
    <source>
        <dbReference type="Proteomes" id="UP000656813"/>
    </source>
</evidence>
<dbReference type="PANTHER" id="PTHR43124">
    <property type="entry name" value="PURINE EFFLUX PUMP PBUE"/>
    <property type="match status" value="1"/>
</dbReference>
<dbReference type="GO" id="GO:0005886">
    <property type="term" value="C:plasma membrane"/>
    <property type="evidence" value="ECO:0007669"/>
    <property type="project" value="UniProtKB-SubCell"/>
</dbReference>
<evidence type="ECO:0000256" key="3">
    <source>
        <dbReference type="ARBA" id="ARBA00022475"/>
    </source>
</evidence>
<evidence type="ECO:0000313" key="9">
    <source>
        <dbReference type="EMBL" id="GGH85280.1"/>
    </source>
</evidence>
<evidence type="ECO:0000259" key="8">
    <source>
        <dbReference type="PROSITE" id="PS50850"/>
    </source>
</evidence>
<gene>
    <name evidence="9" type="ORF">GCM10007096_30300</name>
</gene>
<keyword evidence="2" id="KW-0813">Transport</keyword>
<feature type="transmembrane region" description="Helical" evidence="7">
    <location>
        <begin position="131"/>
        <end position="151"/>
    </location>
</feature>
<feature type="transmembrane region" description="Helical" evidence="7">
    <location>
        <begin position="199"/>
        <end position="218"/>
    </location>
</feature>
<keyword evidence="6 7" id="KW-0472">Membrane</keyword>
<dbReference type="InterPro" id="IPR036259">
    <property type="entry name" value="MFS_trans_sf"/>
</dbReference>
<keyword evidence="4 7" id="KW-0812">Transmembrane</keyword>
<protein>
    <submittedName>
        <fullName evidence="9">MFS transporter</fullName>
    </submittedName>
</protein>
<sequence length="376" mass="40558">MRKMVLPGIALIGISYAFARFSFGLFLPEISQTFKLTEACSGFIGSLGYFAYCMALLTSSLMIERAGQHVAIRLSALFALLGIVGIAVSSNAFVLGVSVFVAGLSTGWASPAFGTVTANELKPSEQDRGNTWINSGTSFGIILSGPIALFFMEYWRISYAVFALITVVVLIWNAKVIPARKQKATPVSFRELLTLWKRSIPLILASLLIGISSSIYWTFSRSFLVVNYNVPNTEATCFWIVMGAFGIVGGLAGGIIHRIGMQWSYWVGVLLMAGAVALLTLPILAISFLSAILFGMTYIFLTGVFIVWGTSLFSDNPSVGISLSFLLLGIGQFIGASLAGGLIQMSSYTTAFLIFSLIGVLGVFIRTIKQRESLSE</sequence>
<evidence type="ECO:0000256" key="6">
    <source>
        <dbReference type="ARBA" id="ARBA00023136"/>
    </source>
</evidence>
<dbReference type="Proteomes" id="UP000656813">
    <property type="component" value="Unassembled WGS sequence"/>
</dbReference>
<feature type="transmembrane region" description="Helical" evidence="7">
    <location>
        <begin position="325"/>
        <end position="343"/>
    </location>
</feature>
<dbReference type="Pfam" id="PF07690">
    <property type="entry name" value="MFS_1"/>
    <property type="match status" value="1"/>
</dbReference>
<evidence type="ECO:0000256" key="7">
    <source>
        <dbReference type="SAM" id="Phobius"/>
    </source>
</evidence>
<evidence type="ECO:0000256" key="2">
    <source>
        <dbReference type="ARBA" id="ARBA00022448"/>
    </source>
</evidence>
<evidence type="ECO:0000256" key="4">
    <source>
        <dbReference type="ARBA" id="ARBA00022692"/>
    </source>
</evidence>
<dbReference type="InterPro" id="IPR050189">
    <property type="entry name" value="MFS_Efflux_Transporters"/>
</dbReference>
<dbReference type="AlphaFoldDB" id="A0A8J3EN73"/>
<comment type="caution">
    <text evidence="9">The sequence shown here is derived from an EMBL/GenBank/DDBJ whole genome shotgun (WGS) entry which is preliminary data.</text>
</comment>
<dbReference type="Gene3D" id="1.20.1250.20">
    <property type="entry name" value="MFS general substrate transporter like domains"/>
    <property type="match status" value="1"/>
</dbReference>
<reference evidence="9" key="1">
    <citation type="journal article" date="2014" name="Int. J. Syst. Evol. Microbiol.">
        <title>Complete genome sequence of Corynebacterium casei LMG S-19264T (=DSM 44701T), isolated from a smear-ripened cheese.</title>
        <authorList>
            <consortium name="US DOE Joint Genome Institute (JGI-PGF)"/>
            <person name="Walter F."/>
            <person name="Albersmeier A."/>
            <person name="Kalinowski J."/>
            <person name="Ruckert C."/>
        </authorList>
    </citation>
    <scope>NUCLEOTIDE SEQUENCE</scope>
    <source>
        <strain evidence="9">CGMCC 1.12777</strain>
    </source>
</reference>
<reference evidence="9" key="2">
    <citation type="submission" date="2020-09" db="EMBL/GenBank/DDBJ databases">
        <authorList>
            <person name="Sun Q."/>
            <person name="Zhou Y."/>
        </authorList>
    </citation>
    <scope>NUCLEOTIDE SEQUENCE</scope>
    <source>
        <strain evidence="9">CGMCC 1.12777</strain>
    </source>
</reference>
<dbReference type="SUPFAM" id="SSF103473">
    <property type="entry name" value="MFS general substrate transporter"/>
    <property type="match status" value="1"/>
</dbReference>
<proteinExistence type="predicted"/>
<feature type="transmembrane region" description="Helical" evidence="7">
    <location>
        <begin position="263"/>
        <end position="285"/>
    </location>
</feature>
<dbReference type="InterPro" id="IPR011701">
    <property type="entry name" value="MFS"/>
</dbReference>
<feature type="transmembrane region" description="Helical" evidence="7">
    <location>
        <begin position="291"/>
        <end position="313"/>
    </location>
</feature>
<dbReference type="InterPro" id="IPR020846">
    <property type="entry name" value="MFS_dom"/>
</dbReference>
<keyword evidence="10" id="KW-1185">Reference proteome</keyword>
<feature type="transmembrane region" description="Helical" evidence="7">
    <location>
        <begin position="349"/>
        <end position="368"/>
    </location>
</feature>
<dbReference type="GO" id="GO:0022857">
    <property type="term" value="F:transmembrane transporter activity"/>
    <property type="evidence" value="ECO:0007669"/>
    <property type="project" value="InterPro"/>
</dbReference>
<accession>A0A8J3EN73</accession>
<evidence type="ECO:0000256" key="5">
    <source>
        <dbReference type="ARBA" id="ARBA00022989"/>
    </source>
</evidence>
<name>A0A8J3EN73_9BACL</name>
<keyword evidence="5 7" id="KW-1133">Transmembrane helix</keyword>
<keyword evidence="3" id="KW-1003">Cell membrane</keyword>
<feature type="transmembrane region" description="Helical" evidence="7">
    <location>
        <begin position="43"/>
        <end position="63"/>
    </location>
</feature>
<feature type="transmembrane region" description="Helical" evidence="7">
    <location>
        <begin position="70"/>
        <end position="88"/>
    </location>
</feature>
<feature type="transmembrane region" description="Helical" evidence="7">
    <location>
        <begin position="238"/>
        <end position="256"/>
    </location>
</feature>
<evidence type="ECO:0000256" key="1">
    <source>
        <dbReference type="ARBA" id="ARBA00004651"/>
    </source>
</evidence>
<dbReference type="PROSITE" id="PS50850">
    <property type="entry name" value="MFS"/>
    <property type="match status" value="1"/>
</dbReference>